<accession>A0A6G1JMP5</accession>
<dbReference type="AlphaFoldDB" id="A0A6G1JMP5"/>
<proteinExistence type="predicted"/>
<dbReference type="Proteomes" id="UP000799291">
    <property type="component" value="Unassembled WGS sequence"/>
</dbReference>
<sequence>MEPNKLGRCLRCILEDKLCEYEAVELPNGCYECQKVYGNTVWERGMCREERDLTFRSELYFQNIIQIDRDTWALPSRNRTDAFVLRADYSSHSKDQIEQYCVRDVSEFAESSEQTRESSFLRQFEDIGERWYWSGESVLSAAQYHATS</sequence>
<keyword evidence="2" id="KW-1185">Reference proteome</keyword>
<gene>
    <name evidence="1" type="ORF">K458DRAFT_4263</name>
</gene>
<dbReference type="EMBL" id="MU005569">
    <property type="protein sequence ID" value="KAF2691698.1"/>
    <property type="molecule type" value="Genomic_DNA"/>
</dbReference>
<name>A0A6G1JMP5_9PLEO</name>
<evidence type="ECO:0000313" key="1">
    <source>
        <dbReference type="EMBL" id="KAF2691698.1"/>
    </source>
</evidence>
<reference evidence="1" key="1">
    <citation type="journal article" date="2020" name="Stud. Mycol.">
        <title>101 Dothideomycetes genomes: a test case for predicting lifestyles and emergence of pathogens.</title>
        <authorList>
            <person name="Haridas S."/>
            <person name="Albert R."/>
            <person name="Binder M."/>
            <person name="Bloem J."/>
            <person name="Labutti K."/>
            <person name="Salamov A."/>
            <person name="Andreopoulos B."/>
            <person name="Baker S."/>
            <person name="Barry K."/>
            <person name="Bills G."/>
            <person name="Bluhm B."/>
            <person name="Cannon C."/>
            <person name="Castanera R."/>
            <person name="Culley D."/>
            <person name="Daum C."/>
            <person name="Ezra D."/>
            <person name="Gonzalez J."/>
            <person name="Henrissat B."/>
            <person name="Kuo A."/>
            <person name="Liang C."/>
            <person name="Lipzen A."/>
            <person name="Lutzoni F."/>
            <person name="Magnuson J."/>
            <person name="Mondo S."/>
            <person name="Nolan M."/>
            <person name="Ohm R."/>
            <person name="Pangilinan J."/>
            <person name="Park H.-J."/>
            <person name="Ramirez L."/>
            <person name="Alfaro M."/>
            <person name="Sun H."/>
            <person name="Tritt A."/>
            <person name="Yoshinaga Y."/>
            <person name="Zwiers L.-H."/>
            <person name="Turgeon B."/>
            <person name="Goodwin S."/>
            <person name="Spatafora J."/>
            <person name="Crous P."/>
            <person name="Grigoriev I."/>
        </authorList>
    </citation>
    <scope>NUCLEOTIDE SEQUENCE</scope>
    <source>
        <strain evidence="1">CBS 122367</strain>
    </source>
</reference>
<protein>
    <submittedName>
        <fullName evidence="1">Uncharacterized protein</fullName>
    </submittedName>
</protein>
<evidence type="ECO:0000313" key="2">
    <source>
        <dbReference type="Proteomes" id="UP000799291"/>
    </source>
</evidence>
<organism evidence="1 2">
    <name type="scientific">Lentithecium fluviatile CBS 122367</name>
    <dbReference type="NCBI Taxonomy" id="1168545"/>
    <lineage>
        <taxon>Eukaryota</taxon>
        <taxon>Fungi</taxon>
        <taxon>Dikarya</taxon>
        <taxon>Ascomycota</taxon>
        <taxon>Pezizomycotina</taxon>
        <taxon>Dothideomycetes</taxon>
        <taxon>Pleosporomycetidae</taxon>
        <taxon>Pleosporales</taxon>
        <taxon>Massarineae</taxon>
        <taxon>Lentitheciaceae</taxon>
        <taxon>Lentithecium</taxon>
    </lineage>
</organism>